<dbReference type="InterPro" id="IPR045792">
    <property type="entry name" value="DUF6036"/>
</dbReference>
<name>A0AAN2BXQ6_9PROT</name>
<dbReference type="EMBL" id="AP023423">
    <property type="protein sequence ID" value="BCK86301.1"/>
    <property type="molecule type" value="Genomic_DNA"/>
</dbReference>
<evidence type="ECO:0000313" key="3">
    <source>
        <dbReference type="Proteomes" id="UP001320326"/>
    </source>
</evidence>
<dbReference type="SUPFAM" id="SSF81301">
    <property type="entry name" value="Nucleotidyltransferase"/>
    <property type="match status" value="1"/>
</dbReference>
<sequence>MFYLELFAALDRHKVDYLLIGGLAVSLHGVERATMDVDITVAMNPANLIALIDTAKELKLMPVLPVPLESLSNIELLRDWHAQRHLEAFALRTPELAGVTIDVLLFPPVDFSGMQQRAVEFDVAGTAIKVVSIDDLIALKSAVGRPVDISDVEHLQRIRSA</sequence>
<reference evidence="2 3" key="1">
    <citation type="journal article" date="2022" name="Int. J. Syst. Evol. Microbiol.">
        <title>&lt;i&gt;Sideroxyarcus emersonii&lt;/i&gt; gen. nov. sp. nov., a neutrophilic, microaerobic iron- and thiosulfate-oxidizing bacterium isolated from iron-rich wetland sediment.</title>
        <authorList>
            <person name="Kato S."/>
            <person name="Itoh T."/>
            <person name="Iino T."/>
            <person name="Ohkuma M."/>
        </authorList>
    </citation>
    <scope>NUCLEOTIDE SEQUENCE [LARGE SCALE GENOMIC DNA]</scope>
    <source>
        <strain evidence="2 3">MIZ01</strain>
    </source>
</reference>
<keyword evidence="3" id="KW-1185">Reference proteome</keyword>
<evidence type="ECO:0000313" key="2">
    <source>
        <dbReference type="EMBL" id="BCK86301.1"/>
    </source>
</evidence>
<dbReference type="KEGG" id="seme:MIZ01_0055"/>
<dbReference type="RefSeq" id="WP_237247486.1">
    <property type="nucleotide sequence ID" value="NZ_AP023423.1"/>
</dbReference>
<dbReference type="InterPro" id="IPR043519">
    <property type="entry name" value="NT_sf"/>
</dbReference>
<proteinExistence type="predicted"/>
<feature type="domain" description="DUF6036" evidence="1">
    <location>
        <begin position="13"/>
        <end position="154"/>
    </location>
</feature>
<gene>
    <name evidence="2" type="ORF">MIZ01_0055</name>
</gene>
<dbReference type="Gene3D" id="3.30.460.40">
    <property type="match status" value="1"/>
</dbReference>
<dbReference type="AlphaFoldDB" id="A0AAN2BXQ6"/>
<organism evidence="2 3">
    <name type="scientific">Sideroxyarcus emersonii</name>
    <dbReference type="NCBI Taxonomy" id="2764705"/>
    <lineage>
        <taxon>Bacteria</taxon>
        <taxon>Pseudomonadati</taxon>
        <taxon>Pseudomonadota</taxon>
        <taxon>Betaproteobacteria</taxon>
        <taxon>Nitrosomonadales</taxon>
        <taxon>Gallionellaceae</taxon>
        <taxon>Sideroxyarcus</taxon>
    </lineage>
</organism>
<protein>
    <recommendedName>
        <fullName evidence="1">DUF6036 domain-containing protein</fullName>
    </recommendedName>
</protein>
<evidence type="ECO:0000259" key="1">
    <source>
        <dbReference type="Pfam" id="PF19502"/>
    </source>
</evidence>
<dbReference type="Pfam" id="PF19502">
    <property type="entry name" value="DUF6036"/>
    <property type="match status" value="1"/>
</dbReference>
<accession>A0AAN2BXQ6</accession>
<dbReference type="Proteomes" id="UP001320326">
    <property type="component" value="Chromosome"/>
</dbReference>